<gene>
    <name evidence="2" type="ORF">GB881_11135</name>
</gene>
<keyword evidence="3" id="KW-1185">Reference proteome</keyword>
<feature type="chain" id="PRO_5026661707" description="DNA modification methylase" evidence="1">
    <location>
        <begin position="30"/>
        <end position="158"/>
    </location>
</feature>
<sequence>MARTIRRTRLAAAAAAVAAVLVLAGCSVANPITTQDPYAPSDGVRVAVTEFVSVENLMILTTGEGEEGHLLGAVVNRSKEDVEVAFTFGESGGAVPVRVEAGGTVNFTDAGITTESVEAAPGANITATVEMPTAGAQQVAVPVLDGTIPPYGDYLDQA</sequence>
<keyword evidence="1" id="KW-0732">Signal</keyword>
<comment type="caution">
    <text evidence="2">The sequence shown here is derived from an EMBL/GenBank/DDBJ whole genome shotgun (WGS) entry which is preliminary data.</text>
</comment>
<protein>
    <recommendedName>
        <fullName evidence="4">DNA modification methylase</fullName>
    </recommendedName>
</protein>
<dbReference type="PROSITE" id="PS51257">
    <property type="entry name" value="PROKAR_LIPOPROTEIN"/>
    <property type="match status" value="1"/>
</dbReference>
<dbReference type="RefSeq" id="WP_152193615.1">
    <property type="nucleotide sequence ID" value="NZ_VUKD01000001.1"/>
</dbReference>
<dbReference type="Proteomes" id="UP000437709">
    <property type="component" value="Unassembled WGS sequence"/>
</dbReference>
<dbReference type="AlphaFoldDB" id="A0A6N7EKL7"/>
<organism evidence="2 3">
    <name type="scientific">Georgenia subflava</name>
    <dbReference type="NCBI Taxonomy" id="1622177"/>
    <lineage>
        <taxon>Bacteria</taxon>
        <taxon>Bacillati</taxon>
        <taxon>Actinomycetota</taxon>
        <taxon>Actinomycetes</taxon>
        <taxon>Micrococcales</taxon>
        <taxon>Bogoriellaceae</taxon>
        <taxon>Georgenia</taxon>
    </lineage>
</organism>
<name>A0A6N7EKL7_9MICO</name>
<evidence type="ECO:0000313" key="3">
    <source>
        <dbReference type="Proteomes" id="UP000437709"/>
    </source>
</evidence>
<dbReference type="EMBL" id="WHPC01000041">
    <property type="protein sequence ID" value="MPV37583.1"/>
    <property type="molecule type" value="Genomic_DNA"/>
</dbReference>
<reference evidence="2 3" key="1">
    <citation type="submission" date="2019-10" db="EMBL/GenBank/DDBJ databases">
        <title>Georgenia wutianyii sp. nov. and Georgenia yuyongxinii sp. nov. isolated from plateau pika (Ochotona curzoniae) in the Qinghai-Tibet plateau of China.</title>
        <authorList>
            <person name="Tian Z."/>
        </authorList>
    </citation>
    <scope>NUCLEOTIDE SEQUENCE [LARGE SCALE GENOMIC DNA]</scope>
    <source>
        <strain evidence="2 3">JCM 19765</strain>
    </source>
</reference>
<proteinExistence type="predicted"/>
<accession>A0A6N7EKL7</accession>
<evidence type="ECO:0008006" key="4">
    <source>
        <dbReference type="Google" id="ProtNLM"/>
    </source>
</evidence>
<feature type="signal peptide" evidence="1">
    <location>
        <begin position="1"/>
        <end position="29"/>
    </location>
</feature>
<evidence type="ECO:0000313" key="2">
    <source>
        <dbReference type="EMBL" id="MPV37583.1"/>
    </source>
</evidence>
<evidence type="ECO:0000256" key="1">
    <source>
        <dbReference type="SAM" id="SignalP"/>
    </source>
</evidence>
<dbReference type="OrthoDB" id="3267550at2"/>